<organism evidence="6 7">
    <name type="scientific">Clydaea vesicula</name>
    <dbReference type="NCBI Taxonomy" id="447962"/>
    <lineage>
        <taxon>Eukaryota</taxon>
        <taxon>Fungi</taxon>
        <taxon>Fungi incertae sedis</taxon>
        <taxon>Chytridiomycota</taxon>
        <taxon>Chytridiomycota incertae sedis</taxon>
        <taxon>Chytridiomycetes</taxon>
        <taxon>Lobulomycetales</taxon>
        <taxon>Lobulomycetaceae</taxon>
        <taxon>Clydaea</taxon>
    </lineage>
</organism>
<evidence type="ECO:0000256" key="4">
    <source>
        <dbReference type="ARBA" id="ARBA00023136"/>
    </source>
</evidence>
<evidence type="ECO:0000313" key="6">
    <source>
        <dbReference type="EMBL" id="KAJ3221322.1"/>
    </source>
</evidence>
<evidence type="ECO:0000256" key="3">
    <source>
        <dbReference type="ARBA" id="ARBA00022989"/>
    </source>
</evidence>
<keyword evidence="3 5" id="KW-1133">Transmembrane helix</keyword>
<dbReference type="AlphaFoldDB" id="A0AAD5Y068"/>
<comment type="subcellular location">
    <subcellularLocation>
        <location evidence="1">Membrane</location>
        <topology evidence="1">Multi-pass membrane protein</topology>
    </subcellularLocation>
</comment>
<keyword evidence="2 5" id="KW-0812">Transmembrane</keyword>
<sequence length="273" mass="30862">MKRSGKSSLKDVHLDCLLKWLKEKQAGLLNNNYCPACKFQYKIKLQFDPIRFVVKGVNRLIDFVVPFYTVGVCCVGVYIMSFSYGGTNYYTTNFLKSIVYAVLQTCSEELSSSILNFQQPNFKQFIGLPMIPLVTLALIFNRTNYGDTILPCMSFLIFGNQTLSLTQNSGIISMNALTLTPQLMVCFFPWVRIIYQRCLKRLKKLILGVDIGVDEYGVENVDNIVEIGDSNGRRKGERLVIGSLLFPGVSSIAGSILSQFSVFRNYLPEVFLR</sequence>
<keyword evidence="7" id="KW-1185">Reference proteome</keyword>
<feature type="transmembrane region" description="Helical" evidence="5">
    <location>
        <begin position="60"/>
        <end position="80"/>
    </location>
</feature>
<dbReference type="PANTHER" id="PTHR46283">
    <property type="entry name" value="E3 UBIQUITIN-PROTEIN LIGASE MARCH5"/>
    <property type="match status" value="1"/>
</dbReference>
<name>A0AAD5Y068_9FUNG</name>
<reference evidence="6" key="1">
    <citation type="submission" date="2020-05" db="EMBL/GenBank/DDBJ databases">
        <title>Phylogenomic resolution of chytrid fungi.</title>
        <authorList>
            <person name="Stajich J.E."/>
            <person name="Amses K."/>
            <person name="Simmons R."/>
            <person name="Seto K."/>
            <person name="Myers J."/>
            <person name="Bonds A."/>
            <person name="Quandt C.A."/>
            <person name="Barry K."/>
            <person name="Liu P."/>
            <person name="Grigoriev I."/>
            <person name="Longcore J.E."/>
            <person name="James T.Y."/>
        </authorList>
    </citation>
    <scope>NUCLEOTIDE SEQUENCE</scope>
    <source>
        <strain evidence="6">JEL0476</strain>
    </source>
</reference>
<dbReference type="Proteomes" id="UP001211065">
    <property type="component" value="Unassembled WGS sequence"/>
</dbReference>
<accession>A0AAD5Y068</accession>
<dbReference type="Gene3D" id="3.30.40.10">
    <property type="entry name" value="Zinc/RING finger domain, C3HC4 (zinc finger)"/>
    <property type="match status" value="1"/>
</dbReference>
<comment type="caution">
    <text evidence="6">The sequence shown here is derived from an EMBL/GenBank/DDBJ whole genome shotgun (WGS) entry which is preliminary data.</text>
</comment>
<gene>
    <name evidence="6" type="ORF">HK099_003582</name>
</gene>
<feature type="transmembrane region" description="Helical" evidence="5">
    <location>
        <begin position="239"/>
        <end position="263"/>
    </location>
</feature>
<protein>
    <submittedName>
        <fullName evidence="6">Uncharacterized protein</fullName>
    </submittedName>
</protein>
<proteinExistence type="predicted"/>
<evidence type="ECO:0000256" key="5">
    <source>
        <dbReference type="SAM" id="Phobius"/>
    </source>
</evidence>
<keyword evidence="4 5" id="KW-0472">Membrane</keyword>
<evidence type="ECO:0000256" key="1">
    <source>
        <dbReference type="ARBA" id="ARBA00004141"/>
    </source>
</evidence>
<feature type="transmembrane region" description="Helical" evidence="5">
    <location>
        <begin position="171"/>
        <end position="195"/>
    </location>
</feature>
<evidence type="ECO:0000256" key="2">
    <source>
        <dbReference type="ARBA" id="ARBA00022692"/>
    </source>
</evidence>
<dbReference type="EMBL" id="JADGJW010000236">
    <property type="protein sequence ID" value="KAJ3221322.1"/>
    <property type="molecule type" value="Genomic_DNA"/>
</dbReference>
<dbReference type="InterPro" id="IPR013083">
    <property type="entry name" value="Znf_RING/FYVE/PHD"/>
</dbReference>
<evidence type="ECO:0000313" key="7">
    <source>
        <dbReference type="Proteomes" id="UP001211065"/>
    </source>
</evidence>
<dbReference type="GO" id="GO:0016020">
    <property type="term" value="C:membrane"/>
    <property type="evidence" value="ECO:0007669"/>
    <property type="project" value="UniProtKB-SubCell"/>
</dbReference>